<organism evidence="6 7">
    <name type="scientific">Lepeophtheirus salmonis</name>
    <name type="common">Salmon louse</name>
    <name type="synonym">Caligus salmonis</name>
    <dbReference type="NCBI Taxonomy" id="72036"/>
    <lineage>
        <taxon>Eukaryota</taxon>
        <taxon>Metazoa</taxon>
        <taxon>Ecdysozoa</taxon>
        <taxon>Arthropoda</taxon>
        <taxon>Crustacea</taxon>
        <taxon>Multicrustacea</taxon>
        <taxon>Hexanauplia</taxon>
        <taxon>Copepoda</taxon>
        <taxon>Siphonostomatoida</taxon>
        <taxon>Caligidae</taxon>
        <taxon>Lepeophtheirus</taxon>
    </lineage>
</organism>
<evidence type="ECO:0000313" key="7">
    <source>
        <dbReference type="Proteomes" id="UP000675881"/>
    </source>
</evidence>
<name>A0A7R8CF76_LEPSM</name>
<dbReference type="GO" id="GO:0016020">
    <property type="term" value="C:membrane"/>
    <property type="evidence" value="ECO:0007669"/>
    <property type="project" value="UniProtKB-SubCell"/>
</dbReference>
<evidence type="ECO:0000256" key="3">
    <source>
        <dbReference type="ARBA" id="ARBA00022989"/>
    </source>
</evidence>
<sequence>MTEDSKAGYLLIVWYIFSACTLFANKYVLNYLNGDGIILGCIQMLMTTICGYIQLYYPLGMFERTPRNSPSTPGFYQLMSIIGGLRFTTVLLGLIAINYVEVSFVETIKSSAPAFTLLISRFILGEYTGLFVNLSLIPVMGGLALCSLTELSCNIQGFLAALGTNISECFQNVYSKKAISKHKIKFSPAEMQFYTSVCSFVAQIPVVLFLVDFSKLIQLSSEFWIMSFLNGLFFHFQTISNFALLEYISTVTHSVANTAKRALLITFSVIIFGNHITFLSGLGTCIVFIGVVCYNRALILDKKRFNKLNHSKNPINF</sequence>
<dbReference type="PANTHER" id="PTHR11132">
    <property type="entry name" value="SOLUTE CARRIER FAMILY 35"/>
    <property type="match status" value="1"/>
</dbReference>
<proteinExistence type="predicted"/>
<evidence type="ECO:0000313" key="6">
    <source>
        <dbReference type="EMBL" id="CAF2803794.1"/>
    </source>
</evidence>
<feature type="domain" description="Sugar phosphate transporter" evidence="5">
    <location>
        <begin position="6"/>
        <end position="295"/>
    </location>
</feature>
<keyword evidence="4" id="KW-0472">Membrane</keyword>
<keyword evidence="3" id="KW-1133">Transmembrane helix</keyword>
<accession>A0A7R8CF76</accession>
<keyword evidence="7" id="KW-1185">Reference proteome</keyword>
<dbReference type="InterPro" id="IPR050186">
    <property type="entry name" value="TPT_transporter"/>
</dbReference>
<evidence type="ECO:0000259" key="5">
    <source>
        <dbReference type="Pfam" id="PF03151"/>
    </source>
</evidence>
<evidence type="ECO:0000256" key="1">
    <source>
        <dbReference type="ARBA" id="ARBA00004141"/>
    </source>
</evidence>
<dbReference type="EMBL" id="HG994590">
    <property type="protein sequence ID" value="CAF2803794.1"/>
    <property type="molecule type" value="Genomic_DNA"/>
</dbReference>
<evidence type="ECO:0000256" key="4">
    <source>
        <dbReference type="ARBA" id="ARBA00023136"/>
    </source>
</evidence>
<gene>
    <name evidence="6" type="ORF">LSAA_2792</name>
</gene>
<dbReference type="SUPFAM" id="SSF103481">
    <property type="entry name" value="Multidrug resistance efflux transporter EmrE"/>
    <property type="match status" value="1"/>
</dbReference>
<reference evidence="6" key="1">
    <citation type="submission" date="2021-02" db="EMBL/GenBank/DDBJ databases">
        <authorList>
            <person name="Bekaert M."/>
        </authorList>
    </citation>
    <scope>NUCLEOTIDE SEQUENCE</scope>
    <source>
        <strain evidence="6">IoA-00</strain>
    </source>
</reference>
<dbReference type="PROSITE" id="PS51257">
    <property type="entry name" value="PROKAR_LIPOPROTEIN"/>
    <property type="match status" value="1"/>
</dbReference>
<evidence type="ECO:0000256" key="2">
    <source>
        <dbReference type="ARBA" id="ARBA00022692"/>
    </source>
</evidence>
<dbReference type="InterPro" id="IPR004853">
    <property type="entry name" value="Sugar_P_trans_dom"/>
</dbReference>
<keyword evidence="2" id="KW-0812">Transmembrane</keyword>
<dbReference type="InterPro" id="IPR037185">
    <property type="entry name" value="EmrE-like"/>
</dbReference>
<dbReference type="OrthoDB" id="6418713at2759"/>
<dbReference type="AlphaFoldDB" id="A0A7R8CF76"/>
<dbReference type="Proteomes" id="UP000675881">
    <property type="component" value="Chromosome 11"/>
</dbReference>
<comment type="subcellular location">
    <subcellularLocation>
        <location evidence="1">Membrane</location>
        <topology evidence="1">Multi-pass membrane protein</topology>
    </subcellularLocation>
</comment>
<dbReference type="Pfam" id="PF03151">
    <property type="entry name" value="TPT"/>
    <property type="match status" value="1"/>
</dbReference>
<protein>
    <submittedName>
        <fullName evidence="6">SLC35E2</fullName>
    </submittedName>
</protein>